<evidence type="ECO:0000313" key="1">
    <source>
        <dbReference type="EMBL" id="GFH25522.1"/>
    </source>
</evidence>
<proteinExistence type="predicted"/>
<dbReference type="Proteomes" id="UP000485058">
    <property type="component" value="Unassembled WGS sequence"/>
</dbReference>
<gene>
    <name evidence="1" type="ORF">HaLaN_23501</name>
</gene>
<keyword evidence="2" id="KW-1185">Reference proteome</keyword>
<name>A0A6A0A4G1_HAELA</name>
<protein>
    <submittedName>
        <fullName evidence="1">Uncharacterized protein</fullName>
    </submittedName>
</protein>
<organism evidence="1 2">
    <name type="scientific">Haematococcus lacustris</name>
    <name type="common">Green alga</name>
    <name type="synonym">Haematococcus pluvialis</name>
    <dbReference type="NCBI Taxonomy" id="44745"/>
    <lineage>
        <taxon>Eukaryota</taxon>
        <taxon>Viridiplantae</taxon>
        <taxon>Chlorophyta</taxon>
        <taxon>core chlorophytes</taxon>
        <taxon>Chlorophyceae</taxon>
        <taxon>CS clade</taxon>
        <taxon>Chlamydomonadales</taxon>
        <taxon>Haematococcaceae</taxon>
        <taxon>Haematococcus</taxon>
    </lineage>
</organism>
<sequence length="95" mass="9950">MTGKVNLKLGCVRGRYRAECEVHDVNIISLPPGNLSALIPPSSLSTVHYPTHSSVLPTGKPSKLISTASTTAASACDRTRTTALNASLRKCLAAC</sequence>
<dbReference type="AlphaFoldDB" id="A0A6A0A4G1"/>
<comment type="caution">
    <text evidence="1">The sequence shown here is derived from an EMBL/GenBank/DDBJ whole genome shotgun (WGS) entry which is preliminary data.</text>
</comment>
<reference evidence="1 2" key="1">
    <citation type="submission" date="2020-02" db="EMBL/GenBank/DDBJ databases">
        <title>Draft genome sequence of Haematococcus lacustris strain NIES-144.</title>
        <authorList>
            <person name="Morimoto D."/>
            <person name="Nakagawa S."/>
            <person name="Yoshida T."/>
            <person name="Sawayama S."/>
        </authorList>
    </citation>
    <scope>NUCLEOTIDE SEQUENCE [LARGE SCALE GENOMIC DNA]</scope>
    <source>
        <strain evidence="1 2">NIES-144</strain>
    </source>
</reference>
<dbReference type="EMBL" id="BLLF01002838">
    <property type="protein sequence ID" value="GFH25522.1"/>
    <property type="molecule type" value="Genomic_DNA"/>
</dbReference>
<accession>A0A6A0A4G1</accession>
<evidence type="ECO:0000313" key="2">
    <source>
        <dbReference type="Proteomes" id="UP000485058"/>
    </source>
</evidence>